<dbReference type="AlphaFoldDB" id="A0AAP0IS73"/>
<reference evidence="2 3" key="1">
    <citation type="submission" date="2024-01" db="EMBL/GenBank/DDBJ databases">
        <title>Genome assemblies of Stephania.</title>
        <authorList>
            <person name="Yang L."/>
        </authorList>
    </citation>
    <scope>NUCLEOTIDE SEQUENCE [LARGE SCALE GENOMIC DNA]</scope>
    <source>
        <strain evidence="2">YNDBR</strain>
        <tissue evidence="2">Leaf</tissue>
    </source>
</reference>
<organism evidence="2 3">
    <name type="scientific">Stephania yunnanensis</name>
    <dbReference type="NCBI Taxonomy" id="152371"/>
    <lineage>
        <taxon>Eukaryota</taxon>
        <taxon>Viridiplantae</taxon>
        <taxon>Streptophyta</taxon>
        <taxon>Embryophyta</taxon>
        <taxon>Tracheophyta</taxon>
        <taxon>Spermatophyta</taxon>
        <taxon>Magnoliopsida</taxon>
        <taxon>Ranunculales</taxon>
        <taxon>Menispermaceae</taxon>
        <taxon>Menispermoideae</taxon>
        <taxon>Cissampelideae</taxon>
        <taxon>Stephania</taxon>
    </lineage>
</organism>
<comment type="caution">
    <text evidence="2">The sequence shown here is derived from an EMBL/GenBank/DDBJ whole genome shotgun (WGS) entry which is preliminary data.</text>
</comment>
<keyword evidence="3" id="KW-1185">Reference proteome</keyword>
<accession>A0AAP0IS73</accession>
<gene>
    <name evidence="2" type="ORF">Syun_018388</name>
</gene>
<evidence type="ECO:0000256" key="1">
    <source>
        <dbReference type="SAM" id="MobiDB-lite"/>
    </source>
</evidence>
<proteinExistence type="predicted"/>
<protein>
    <submittedName>
        <fullName evidence="2">Uncharacterized protein</fullName>
    </submittedName>
</protein>
<evidence type="ECO:0000313" key="3">
    <source>
        <dbReference type="Proteomes" id="UP001420932"/>
    </source>
</evidence>
<evidence type="ECO:0000313" key="2">
    <source>
        <dbReference type="EMBL" id="KAK9120771.1"/>
    </source>
</evidence>
<sequence length="166" mass="18229">MTKARPRSPEYQGPRRAARHHDQLLSRIQGKPKAWADQVLGGCRWLGGQGSYGARWQQGEQGSSVTALTTRSGVLPSLNGYVTDCRLVYKAKCSRVILFPGVEAPGRCATTPPGPFSKPFEVDKDKDKRLATELVLFWSGRAMHAIMLSVAELLRYSFPASGIIAK</sequence>
<dbReference type="Proteomes" id="UP001420932">
    <property type="component" value="Unassembled WGS sequence"/>
</dbReference>
<dbReference type="EMBL" id="JBBNAF010000008">
    <property type="protein sequence ID" value="KAK9120771.1"/>
    <property type="molecule type" value="Genomic_DNA"/>
</dbReference>
<name>A0AAP0IS73_9MAGN</name>
<feature type="region of interest" description="Disordered" evidence="1">
    <location>
        <begin position="1"/>
        <end position="21"/>
    </location>
</feature>